<evidence type="ECO:0000313" key="2">
    <source>
        <dbReference type="EMBL" id="KAG1792267.1"/>
    </source>
</evidence>
<proteinExistence type="predicted"/>
<keyword evidence="3" id="KW-1185">Reference proteome</keyword>
<dbReference type="AlphaFoldDB" id="A0A9P7ANR6"/>
<sequence length="519" mass="58094">MAGPSWPAGQWQDHNYRRHHANQLYHQLSAADMDESKPVESMLQLPPQYQEQGSFELGGISASTGPIIRLNSSQVFGTNDEVFWPQPKLAVLGSSQLLQPSESFPASQATKDRFPSLTSGLGQATPSGSGVQAQPVYPPAFSLIDPTYPRALPVPSNRGYDTLIAQSPQYQVSAGQNHPGAVTNLELQPSQGNHSILHAQSQRQLSLGSFGSTLPLPVNDDMTQILQRTRFQHSSSKQRTSSNAAPRDVPRARKPKAVTPNLFVVVSQALLVQVYDESHRKMISLTFEEGLFPTAKELTKRATKALDEVVARHADEGIKNWRSTDGEARITKLKAVVTMLHRDFADRIGNVITGFQLTFNITKSKAEMDLQRYTVVTTMLLDNSFLDGHLEIPVNASESRMCRIPFAHPTIVDFMEEMLSRQQYSRFIPFHEDVQWKKCIRNITCFIAALCRSKMRHAAGMDTITRFPSQQDKDWYAAAIKDIRSFTGDKERMFNYFIQAMPRMLGLSNTEEVARNSVE</sequence>
<name>A0A9P7ANR6_9AGAM</name>
<accession>A0A9P7ANR6</accession>
<dbReference type="RefSeq" id="XP_041158904.1">
    <property type="nucleotide sequence ID" value="XM_041306793.1"/>
</dbReference>
<evidence type="ECO:0000313" key="3">
    <source>
        <dbReference type="Proteomes" id="UP000719766"/>
    </source>
</evidence>
<protein>
    <submittedName>
        <fullName evidence="2">Uncharacterized protein</fullName>
    </submittedName>
</protein>
<gene>
    <name evidence="2" type="ORF">HD556DRAFT_1444533</name>
</gene>
<feature type="compositionally biased region" description="Polar residues" evidence="1">
    <location>
        <begin position="230"/>
        <end position="244"/>
    </location>
</feature>
<evidence type="ECO:0000256" key="1">
    <source>
        <dbReference type="SAM" id="MobiDB-lite"/>
    </source>
</evidence>
<organism evidence="2 3">
    <name type="scientific">Suillus plorans</name>
    <dbReference type="NCBI Taxonomy" id="116603"/>
    <lineage>
        <taxon>Eukaryota</taxon>
        <taxon>Fungi</taxon>
        <taxon>Dikarya</taxon>
        <taxon>Basidiomycota</taxon>
        <taxon>Agaricomycotina</taxon>
        <taxon>Agaricomycetes</taxon>
        <taxon>Agaricomycetidae</taxon>
        <taxon>Boletales</taxon>
        <taxon>Suillineae</taxon>
        <taxon>Suillaceae</taxon>
        <taxon>Suillus</taxon>
    </lineage>
</organism>
<comment type="caution">
    <text evidence="2">The sequence shown here is derived from an EMBL/GenBank/DDBJ whole genome shotgun (WGS) entry which is preliminary data.</text>
</comment>
<reference evidence="2" key="1">
    <citation type="journal article" date="2020" name="New Phytol.">
        <title>Comparative genomics reveals dynamic genome evolution in host specialist ectomycorrhizal fungi.</title>
        <authorList>
            <person name="Lofgren L.A."/>
            <person name="Nguyen N.H."/>
            <person name="Vilgalys R."/>
            <person name="Ruytinx J."/>
            <person name="Liao H.L."/>
            <person name="Branco S."/>
            <person name="Kuo A."/>
            <person name="LaButti K."/>
            <person name="Lipzen A."/>
            <person name="Andreopoulos W."/>
            <person name="Pangilinan J."/>
            <person name="Riley R."/>
            <person name="Hundley H."/>
            <person name="Na H."/>
            <person name="Barry K."/>
            <person name="Grigoriev I.V."/>
            <person name="Stajich J.E."/>
            <person name="Kennedy P.G."/>
        </authorList>
    </citation>
    <scope>NUCLEOTIDE SEQUENCE</scope>
    <source>
        <strain evidence="2">S12</strain>
    </source>
</reference>
<dbReference type="Proteomes" id="UP000719766">
    <property type="component" value="Unassembled WGS sequence"/>
</dbReference>
<feature type="region of interest" description="Disordered" evidence="1">
    <location>
        <begin position="230"/>
        <end position="253"/>
    </location>
</feature>
<dbReference type="GeneID" id="64600557"/>
<dbReference type="EMBL" id="JABBWE010000037">
    <property type="protein sequence ID" value="KAG1792267.1"/>
    <property type="molecule type" value="Genomic_DNA"/>
</dbReference>
<dbReference type="OrthoDB" id="2609317at2759"/>